<evidence type="ECO:0008006" key="5">
    <source>
        <dbReference type="Google" id="ProtNLM"/>
    </source>
</evidence>
<evidence type="ECO:0000313" key="3">
    <source>
        <dbReference type="EMBL" id="KAF9071254.1"/>
    </source>
</evidence>
<accession>A0A9P5U9R9</accession>
<organism evidence="3 4">
    <name type="scientific">Rhodocollybia butyracea</name>
    <dbReference type="NCBI Taxonomy" id="206335"/>
    <lineage>
        <taxon>Eukaryota</taxon>
        <taxon>Fungi</taxon>
        <taxon>Dikarya</taxon>
        <taxon>Basidiomycota</taxon>
        <taxon>Agaricomycotina</taxon>
        <taxon>Agaricomycetes</taxon>
        <taxon>Agaricomycetidae</taxon>
        <taxon>Agaricales</taxon>
        <taxon>Marasmiineae</taxon>
        <taxon>Omphalotaceae</taxon>
        <taxon>Rhodocollybia</taxon>
    </lineage>
</organism>
<evidence type="ECO:0000256" key="2">
    <source>
        <dbReference type="SAM" id="MobiDB-lite"/>
    </source>
</evidence>
<feature type="region of interest" description="Disordered" evidence="2">
    <location>
        <begin position="795"/>
        <end position="824"/>
    </location>
</feature>
<dbReference type="EMBL" id="JADNRY010000034">
    <property type="protein sequence ID" value="KAF9071254.1"/>
    <property type="molecule type" value="Genomic_DNA"/>
</dbReference>
<name>A0A9P5U9R9_9AGAR</name>
<comment type="caution">
    <text evidence="3">The sequence shown here is derived from an EMBL/GenBank/DDBJ whole genome shotgun (WGS) entry which is preliminary data.</text>
</comment>
<dbReference type="Pfam" id="PF18758">
    <property type="entry name" value="KDZ"/>
    <property type="match status" value="1"/>
</dbReference>
<reference evidence="3" key="1">
    <citation type="submission" date="2020-11" db="EMBL/GenBank/DDBJ databases">
        <authorList>
            <consortium name="DOE Joint Genome Institute"/>
            <person name="Ahrendt S."/>
            <person name="Riley R."/>
            <person name="Andreopoulos W."/>
            <person name="Labutti K."/>
            <person name="Pangilinan J."/>
            <person name="Ruiz-Duenas F.J."/>
            <person name="Barrasa J.M."/>
            <person name="Sanchez-Garcia M."/>
            <person name="Camarero S."/>
            <person name="Miyauchi S."/>
            <person name="Serrano A."/>
            <person name="Linde D."/>
            <person name="Babiker R."/>
            <person name="Drula E."/>
            <person name="Ayuso-Fernandez I."/>
            <person name="Pacheco R."/>
            <person name="Padilla G."/>
            <person name="Ferreira P."/>
            <person name="Barriuso J."/>
            <person name="Kellner H."/>
            <person name="Castanera R."/>
            <person name="Alfaro M."/>
            <person name="Ramirez L."/>
            <person name="Pisabarro A.G."/>
            <person name="Kuo A."/>
            <person name="Tritt A."/>
            <person name="Lipzen A."/>
            <person name="He G."/>
            <person name="Yan M."/>
            <person name="Ng V."/>
            <person name="Cullen D."/>
            <person name="Martin F."/>
            <person name="Rosso M.-N."/>
            <person name="Henrissat B."/>
            <person name="Hibbett D."/>
            <person name="Martinez A.T."/>
            <person name="Grigoriev I.V."/>
        </authorList>
    </citation>
    <scope>NUCLEOTIDE SEQUENCE</scope>
    <source>
        <strain evidence="3">AH 40177</strain>
    </source>
</reference>
<dbReference type="Proteomes" id="UP000772434">
    <property type="component" value="Unassembled WGS sequence"/>
</dbReference>
<proteinExistence type="predicted"/>
<evidence type="ECO:0000313" key="4">
    <source>
        <dbReference type="Proteomes" id="UP000772434"/>
    </source>
</evidence>
<dbReference type="InterPro" id="IPR040521">
    <property type="entry name" value="KDZ"/>
</dbReference>
<protein>
    <recommendedName>
        <fullName evidence="5">CxC1-like cysteine cluster associated with KDZ transposases domain-containing protein</fullName>
    </recommendedName>
</protein>
<keyword evidence="1" id="KW-0175">Coiled coil</keyword>
<feature type="compositionally biased region" description="Acidic residues" evidence="2">
    <location>
        <begin position="801"/>
        <end position="820"/>
    </location>
</feature>
<feature type="coiled-coil region" evidence="1">
    <location>
        <begin position="712"/>
        <end position="739"/>
    </location>
</feature>
<dbReference type="PANTHER" id="PTHR33096">
    <property type="entry name" value="CXC2 DOMAIN-CONTAINING PROTEIN"/>
    <property type="match status" value="1"/>
</dbReference>
<gene>
    <name evidence="3" type="ORF">BDP27DRAFT_1419288</name>
</gene>
<dbReference type="AlphaFoldDB" id="A0A9P5U9R9"/>
<dbReference type="OrthoDB" id="3246730at2759"/>
<keyword evidence="4" id="KW-1185">Reference proteome</keyword>
<evidence type="ECO:0000256" key="1">
    <source>
        <dbReference type="SAM" id="Coils"/>
    </source>
</evidence>
<dbReference type="PANTHER" id="PTHR33096:SF1">
    <property type="entry name" value="CXC1-LIKE CYSTEINE CLUSTER ASSOCIATED WITH KDZ TRANSPOSASES DOMAIN-CONTAINING PROTEIN"/>
    <property type="match status" value="1"/>
</dbReference>
<sequence length="838" mass="96144">MPASMLPGKKSQHHCRVLKTVRPSAMRRHRDQTTEEIRVLNIPEIEEEGEQVLLDSMNWDFSQPLSNTGGEMDAQAEGDWEECDEIYHELLNGVRRVLERSFLHWALQFPGMTDAYMDWAFNEEHGHKMPDAIDGLSSLSLTVFDVFGTSTRQIPLPKDSYISASIVCAGVFPSSPLKHNHGFLTRTLHLYHDLFCRCPCVTIQPFLKALSNVQGIAFKPYLMQQFSAAYDAYLEVKKRVRLEVDKALGREDPNWRITHACPCCQNNSLKQVEGKNKAGDDSLAEAADRQSMERFDPRNAGGSYFLSREDVDRWDEPRWSDIPEWNPEGKGRAWTWATTNCDEKWLNTNDTHMGKSWAKFDENGIFLLICRHGIVLSLCDMVKSSEKAKYSLASLYHFLEAERLHRKTNGETGPPSGQMCVCYDIGCSNSVTVKRSPLRALAEWMGYLPAVGMMHGYAHERLCQLIFLLLYIIAASLEDGEATLGSPRQKRLFLMQILATANALKSRMQAAGITDAKVFFDWLQEEKEYLQGLAKEPPQETLQMERLNLPGDRDKMNALEQAQRHTQENKHKLLADVQALETKLNIRTRWTEGLEEWNRTAELTHNSQYRQALDKLEGLLVARIFELSKMNMSGTVDRVQDEETFGACSQKPPRRTLEWEEVVEHAFLSEFDILRDTRQDVWEKVWASPANCVLMTQFFKFVDAEMELHRVHQEIRQLLTHMQDESDELRAKENELKASNPTLALQIKKLRMEHGRFKSIQYKRLHLITLLRGFDGKTNGKYFTRGTSVKHKTSVLASFDQQDEEEVEPGDQEDESESEDKDNLIHCVDTLLSVATDT</sequence>